<dbReference type="Proteomes" id="UP001208794">
    <property type="component" value="Unassembled WGS sequence"/>
</dbReference>
<dbReference type="InterPro" id="IPR024997">
    <property type="entry name" value="DUF3892"/>
</dbReference>
<sequence length="103" mass="11829">MSKWADYLISKVCYTSDKSSIKEVEVRQDLGDKVSSTIEKFTRIQVINKIESNYSFITIIAKDGNWSKGANVEIVKIEGEKYIRTDKNNTKKDNLDNLPTYIC</sequence>
<evidence type="ECO:0000313" key="2">
    <source>
        <dbReference type="Proteomes" id="UP001208794"/>
    </source>
</evidence>
<dbReference type="EMBL" id="JAMQPR010000001">
    <property type="protein sequence ID" value="MCW7503565.1"/>
    <property type="molecule type" value="Genomic_DNA"/>
</dbReference>
<organism evidence="1 2">
    <name type="scientific">Leptospira paudalimensis</name>
    <dbReference type="NCBI Taxonomy" id="2950024"/>
    <lineage>
        <taxon>Bacteria</taxon>
        <taxon>Pseudomonadati</taxon>
        <taxon>Spirochaetota</taxon>
        <taxon>Spirochaetia</taxon>
        <taxon>Leptospirales</taxon>
        <taxon>Leptospiraceae</taxon>
        <taxon>Leptospira</taxon>
    </lineage>
</organism>
<accession>A0ABT3M597</accession>
<gene>
    <name evidence="1" type="ORF">ND855_05465</name>
</gene>
<protein>
    <submittedName>
        <fullName evidence="1">DUF3892 domain-containing protein</fullName>
    </submittedName>
</protein>
<proteinExistence type="predicted"/>
<reference evidence="1 2" key="1">
    <citation type="submission" date="2022-06" db="EMBL/GenBank/DDBJ databases">
        <title>Leptospira isolates from biofilms formed at urban environments.</title>
        <authorList>
            <person name="Ribeiro P.S."/>
            <person name="Sousa T."/>
            <person name="Carvalho N."/>
            <person name="Aburjaile F."/>
            <person name="Neves F."/>
            <person name="Oliveira D."/>
            <person name="Blanco L."/>
            <person name="Lima J."/>
            <person name="Costa F."/>
            <person name="Brenig B."/>
            <person name="Soares S."/>
            <person name="Ramos R."/>
            <person name="Goes-Neto A."/>
            <person name="Matiuzzi M."/>
            <person name="Azevedo V."/>
            <person name="Ristow P."/>
        </authorList>
    </citation>
    <scope>NUCLEOTIDE SEQUENCE [LARGE SCALE GENOMIC DNA]</scope>
    <source>
        <strain evidence="1 2">VSF14</strain>
    </source>
</reference>
<comment type="caution">
    <text evidence="1">The sequence shown here is derived from an EMBL/GenBank/DDBJ whole genome shotgun (WGS) entry which is preliminary data.</text>
</comment>
<dbReference type="Pfam" id="PF13031">
    <property type="entry name" value="DUF3892"/>
    <property type="match status" value="1"/>
</dbReference>
<name>A0ABT3M597_9LEPT</name>
<keyword evidence="2" id="KW-1185">Reference proteome</keyword>
<evidence type="ECO:0000313" key="1">
    <source>
        <dbReference type="EMBL" id="MCW7503565.1"/>
    </source>
</evidence>
<dbReference type="RefSeq" id="WP_265357526.1">
    <property type="nucleotide sequence ID" value="NZ_JAMQPR010000001.1"/>
</dbReference>